<accession>A0A8X6LMK2</accession>
<feature type="region of interest" description="Disordered" evidence="1">
    <location>
        <begin position="50"/>
        <end position="74"/>
    </location>
</feature>
<protein>
    <submittedName>
        <fullName evidence="2">Uncharacterized protein</fullName>
    </submittedName>
</protein>
<evidence type="ECO:0000313" key="2">
    <source>
        <dbReference type="EMBL" id="GFR12984.1"/>
    </source>
</evidence>
<dbReference type="AlphaFoldDB" id="A0A8X6LMK2"/>
<reference evidence="2" key="1">
    <citation type="submission" date="2020-07" db="EMBL/GenBank/DDBJ databases">
        <title>Multicomponent nature underlies the extraordinary mechanical properties of spider dragline silk.</title>
        <authorList>
            <person name="Kono N."/>
            <person name="Nakamura H."/>
            <person name="Mori M."/>
            <person name="Yoshida Y."/>
            <person name="Ohtoshi R."/>
            <person name="Malay A.D."/>
            <person name="Moran D.A.P."/>
            <person name="Tomita M."/>
            <person name="Numata K."/>
            <person name="Arakawa K."/>
        </authorList>
    </citation>
    <scope>NUCLEOTIDE SEQUENCE</scope>
</reference>
<evidence type="ECO:0000256" key="1">
    <source>
        <dbReference type="SAM" id="MobiDB-lite"/>
    </source>
</evidence>
<sequence>MLRIHPRTSIDGEEKVKVHTYRNLLDVSDSDLNIDMFTVLPPYPSSVMNENGCGREEKGGQKEPASGFLACCQN</sequence>
<gene>
    <name evidence="2" type="ORF">TNCT_95531</name>
</gene>
<evidence type="ECO:0000313" key="3">
    <source>
        <dbReference type="Proteomes" id="UP000887116"/>
    </source>
</evidence>
<comment type="caution">
    <text evidence="2">The sequence shown here is derived from an EMBL/GenBank/DDBJ whole genome shotgun (WGS) entry which is preliminary data.</text>
</comment>
<organism evidence="2 3">
    <name type="scientific">Trichonephila clavata</name>
    <name type="common">Joro spider</name>
    <name type="synonym">Nephila clavata</name>
    <dbReference type="NCBI Taxonomy" id="2740835"/>
    <lineage>
        <taxon>Eukaryota</taxon>
        <taxon>Metazoa</taxon>
        <taxon>Ecdysozoa</taxon>
        <taxon>Arthropoda</taxon>
        <taxon>Chelicerata</taxon>
        <taxon>Arachnida</taxon>
        <taxon>Araneae</taxon>
        <taxon>Araneomorphae</taxon>
        <taxon>Entelegynae</taxon>
        <taxon>Araneoidea</taxon>
        <taxon>Nephilidae</taxon>
        <taxon>Trichonephila</taxon>
    </lineage>
</organism>
<keyword evidence="3" id="KW-1185">Reference proteome</keyword>
<dbReference type="EMBL" id="BMAO01017052">
    <property type="protein sequence ID" value="GFR12984.1"/>
    <property type="molecule type" value="Genomic_DNA"/>
</dbReference>
<proteinExistence type="predicted"/>
<name>A0A8X6LMK2_TRICU</name>
<dbReference type="Proteomes" id="UP000887116">
    <property type="component" value="Unassembled WGS sequence"/>
</dbReference>